<dbReference type="AlphaFoldDB" id="A0A6A6U535"/>
<accession>A0A6A6U535</accession>
<dbReference type="InterPro" id="IPR051540">
    <property type="entry name" value="S-2-haloacid_dehalogenase"/>
</dbReference>
<keyword evidence="1" id="KW-0378">Hydrolase</keyword>
<dbReference type="InterPro" id="IPR023214">
    <property type="entry name" value="HAD_sf"/>
</dbReference>
<keyword evidence="3" id="KW-1185">Reference proteome</keyword>
<protein>
    <submittedName>
        <fullName evidence="2">HAD-like protein</fullName>
    </submittedName>
</protein>
<dbReference type="SUPFAM" id="SSF56784">
    <property type="entry name" value="HAD-like"/>
    <property type="match status" value="1"/>
</dbReference>
<evidence type="ECO:0000313" key="3">
    <source>
        <dbReference type="Proteomes" id="UP000799302"/>
    </source>
</evidence>
<dbReference type="PANTHER" id="PTHR43316:SF9">
    <property type="entry name" value="ACID DEHALOGENASE, PUTATIVE (AFU_ORTHOLOGUE AFUA_6G14460)-RELATED"/>
    <property type="match status" value="1"/>
</dbReference>
<dbReference type="PANTHER" id="PTHR43316">
    <property type="entry name" value="HYDROLASE, HALOACID DELAHOGENASE-RELATED"/>
    <property type="match status" value="1"/>
</dbReference>
<dbReference type="InterPro" id="IPR036412">
    <property type="entry name" value="HAD-like_sf"/>
</dbReference>
<evidence type="ECO:0000256" key="1">
    <source>
        <dbReference type="ARBA" id="ARBA00022801"/>
    </source>
</evidence>
<dbReference type="GO" id="GO:0016787">
    <property type="term" value="F:hydrolase activity"/>
    <property type="evidence" value="ECO:0007669"/>
    <property type="project" value="UniProtKB-KW"/>
</dbReference>
<dbReference type="Proteomes" id="UP000799302">
    <property type="component" value="Unassembled WGS sequence"/>
</dbReference>
<proteinExistence type="predicted"/>
<gene>
    <name evidence="2" type="ORF">BT63DRAFT_426278</name>
</gene>
<evidence type="ECO:0000313" key="2">
    <source>
        <dbReference type="EMBL" id="KAF2667399.1"/>
    </source>
</evidence>
<dbReference type="Pfam" id="PF00702">
    <property type="entry name" value="Hydrolase"/>
    <property type="match status" value="1"/>
</dbReference>
<name>A0A6A6U535_9PEZI</name>
<sequence>MSTSLTDFKLLSFDVFGTLIDWEAGLHAALIASPLISQLPAGHELKDRKRVNELIADYTGRIESENPRLLHHVVLAQTFKELCKDFNIEAKDIQELDHDAEIFGASAASYPVFPDTVEALKRLKKHYRLVPLTNSSQAEMASLISSSFQSFEFDAVYTAADIGSYKPDLRNFEYLFDHVQEEFGVGKSQILHVAQR</sequence>
<dbReference type="EMBL" id="MU004237">
    <property type="protein sequence ID" value="KAF2667399.1"/>
    <property type="molecule type" value="Genomic_DNA"/>
</dbReference>
<reference evidence="2" key="1">
    <citation type="journal article" date="2020" name="Stud. Mycol.">
        <title>101 Dothideomycetes genomes: a test case for predicting lifestyles and emergence of pathogens.</title>
        <authorList>
            <person name="Haridas S."/>
            <person name="Albert R."/>
            <person name="Binder M."/>
            <person name="Bloem J."/>
            <person name="Labutti K."/>
            <person name="Salamov A."/>
            <person name="Andreopoulos B."/>
            <person name="Baker S."/>
            <person name="Barry K."/>
            <person name="Bills G."/>
            <person name="Bluhm B."/>
            <person name="Cannon C."/>
            <person name="Castanera R."/>
            <person name="Culley D."/>
            <person name="Daum C."/>
            <person name="Ezra D."/>
            <person name="Gonzalez J."/>
            <person name="Henrissat B."/>
            <person name="Kuo A."/>
            <person name="Liang C."/>
            <person name="Lipzen A."/>
            <person name="Lutzoni F."/>
            <person name="Magnuson J."/>
            <person name="Mondo S."/>
            <person name="Nolan M."/>
            <person name="Ohm R."/>
            <person name="Pangilinan J."/>
            <person name="Park H.-J."/>
            <person name="Ramirez L."/>
            <person name="Alfaro M."/>
            <person name="Sun H."/>
            <person name="Tritt A."/>
            <person name="Yoshinaga Y."/>
            <person name="Zwiers L.-H."/>
            <person name="Turgeon B."/>
            <person name="Goodwin S."/>
            <person name="Spatafora J."/>
            <person name="Crous P."/>
            <person name="Grigoriev I."/>
        </authorList>
    </citation>
    <scope>NUCLEOTIDE SEQUENCE</scope>
    <source>
        <strain evidence="2">CBS 115976</strain>
    </source>
</reference>
<dbReference type="Gene3D" id="1.10.150.750">
    <property type="match status" value="1"/>
</dbReference>
<dbReference type="OrthoDB" id="444127at2759"/>
<dbReference type="Gene3D" id="3.40.50.1000">
    <property type="entry name" value="HAD superfamily/HAD-like"/>
    <property type="match status" value="1"/>
</dbReference>
<organism evidence="2 3">
    <name type="scientific">Microthyrium microscopicum</name>
    <dbReference type="NCBI Taxonomy" id="703497"/>
    <lineage>
        <taxon>Eukaryota</taxon>
        <taxon>Fungi</taxon>
        <taxon>Dikarya</taxon>
        <taxon>Ascomycota</taxon>
        <taxon>Pezizomycotina</taxon>
        <taxon>Dothideomycetes</taxon>
        <taxon>Dothideomycetes incertae sedis</taxon>
        <taxon>Microthyriales</taxon>
        <taxon>Microthyriaceae</taxon>
        <taxon>Microthyrium</taxon>
    </lineage>
</organism>